<dbReference type="Proteomes" id="UP000005551">
    <property type="component" value="Unassembled WGS sequence"/>
</dbReference>
<dbReference type="EMBL" id="AJYA01000001">
    <property type="protein sequence ID" value="EIM78859.1"/>
    <property type="molecule type" value="Genomic_DNA"/>
</dbReference>
<comment type="caution">
    <text evidence="2">The sequence shown here is derived from an EMBL/GenBank/DDBJ whole genome shotgun (WGS) entry which is preliminary data.</text>
</comment>
<keyword evidence="3" id="KW-1185">Reference proteome</keyword>
<protein>
    <submittedName>
        <fullName evidence="2">Uncharacterized protein</fullName>
    </submittedName>
</protein>
<proteinExistence type="predicted"/>
<evidence type="ECO:0000313" key="2">
    <source>
        <dbReference type="EMBL" id="EIM78859.1"/>
    </source>
</evidence>
<dbReference type="STRING" id="1189621.A3SI_00235"/>
<keyword evidence="1" id="KW-1133">Transmembrane helix</keyword>
<sequence>MMQANKSPKWASPPEGYFEGLYAATRARQRRQEQLLTLRNWALAAILVLGLGLSWWANDRQKVLEEEPYFLFSSLDDQFWLYDLSFTEEDVLDWSDDPVGLLEEVVHDEYGLSDWELDFDTLDLEDYE</sequence>
<evidence type="ECO:0000313" key="3">
    <source>
        <dbReference type="Proteomes" id="UP000005551"/>
    </source>
</evidence>
<keyword evidence="1" id="KW-0472">Membrane</keyword>
<reference evidence="2 3" key="1">
    <citation type="submission" date="2012-05" db="EMBL/GenBank/DDBJ databases">
        <title>Genome sequence of Nitritalea halalkaliphila LW7.</title>
        <authorList>
            <person name="Jangir P.K."/>
            <person name="Singh A."/>
            <person name="Shivaji S."/>
            <person name="Sharma R."/>
        </authorList>
    </citation>
    <scope>NUCLEOTIDE SEQUENCE [LARGE SCALE GENOMIC DNA]</scope>
    <source>
        <strain evidence="2 3">LW7</strain>
    </source>
</reference>
<dbReference type="AlphaFoldDB" id="I5CAK7"/>
<organism evidence="2 3">
    <name type="scientific">Nitritalea halalkaliphila LW7</name>
    <dbReference type="NCBI Taxonomy" id="1189621"/>
    <lineage>
        <taxon>Bacteria</taxon>
        <taxon>Pseudomonadati</taxon>
        <taxon>Bacteroidota</taxon>
        <taxon>Cytophagia</taxon>
        <taxon>Cytophagales</taxon>
        <taxon>Cyclobacteriaceae</taxon>
        <taxon>Nitritalea</taxon>
    </lineage>
</organism>
<name>I5CAK7_9BACT</name>
<accession>I5CAK7</accession>
<feature type="transmembrane region" description="Helical" evidence="1">
    <location>
        <begin position="38"/>
        <end position="57"/>
    </location>
</feature>
<gene>
    <name evidence="2" type="ORF">A3SI_00235</name>
</gene>
<keyword evidence="1" id="KW-0812">Transmembrane</keyword>
<evidence type="ECO:0000256" key="1">
    <source>
        <dbReference type="SAM" id="Phobius"/>
    </source>
</evidence>
<dbReference type="RefSeq" id="WP_009053077.1">
    <property type="nucleotide sequence ID" value="NZ_AJYA01000001.1"/>
</dbReference>